<organism evidence="1 2">
    <name type="scientific">Vibrio toranzoniae</name>
    <dbReference type="NCBI Taxonomy" id="1194427"/>
    <lineage>
        <taxon>Bacteria</taxon>
        <taxon>Pseudomonadati</taxon>
        <taxon>Pseudomonadota</taxon>
        <taxon>Gammaproteobacteria</taxon>
        <taxon>Vibrionales</taxon>
        <taxon>Vibrionaceae</taxon>
        <taxon>Vibrio</taxon>
    </lineage>
</organism>
<sequence>MKKSEAIQRARSIYGVDFLSRNTHFSKINKALPVWWLEVSLDKIDDSRLKQIYFLLEDGTNIHLLDIPTEYLRENKSGFYIRHDKNHMCFKIDVSSYQELMGSRRELMKRFRVSP</sequence>
<accession>A0A120DF92</accession>
<comment type="caution">
    <text evidence="1">The sequence shown here is derived from an EMBL/GenBank/DDBJ whole genome shotgun (WGS) entry which is preliminary data.</text>
</comment>
<dbReference type="Proteomes" id="UP000057389">
    <property type="component" value="Unassembled WGS sequence"/>
</dbReference>
<dbReference type="OrthoDB" id="6937842at2"/>
<dbReference type="AlphaFoldDB" id="A0A120DF92"/>
<dbReference type="EMBL" id="LMXU01000046">
    <property type="protein sequence ID" value="KWT98937.1"/>
    <property type="molecule type" value="Genomic_DNA"/>
</dbReference>
<dbReference type="RefSeq" id="WP_060469800.1">
    <property type="nucleotide sequence ID" value="NZ_AP025514.1"/>
</dbReference>
<gene>
    <name evidence="1" type="ORF">APQ14_19570</name>
</gene>
<protein>
    <submittedName>
        <fullName evidence="1">Uncharacterized protein</fullName>
    </submittedName>
</protein>
<reference evidence="1 2" key="1">
    <citation type="submission" date="2015-11" db="EMBL/GenBank/DDBJ databases">
        <title>Draft WGS of Vibrio toranzoniae.</title>
        <authorList>
            <person name="Lasa A."/>
            <person name="Romalde J.L."/>
        </authorList>
    </citation>
    <scope>NUCLEOTIDE SEQUENCE [LARGE SCALE GENOMIC DNA]</scope>
    <source>
        <strain evidence="1 2">Vb 10.8</strain>
    </source>
</reference>
<keyword evidence="2" id="KW-1185">Reference proteome</keyword>
<proteinExistence type="predicted"/>
<evidence type="ECO:0000313" key="2">
    <source>
        <dbReference type="Proteomes" id="UP000057389"/>
    </source>
</evidence>
<name>A0A120DF92_9VIBR</name>
<evidence type="ECO:0000313" key="1">
    <source>
        <dbReference type="EMBL" id="KWT98937.1"/>
    </source>
</evidence>
<dbReference type="GeneID" id="300178732"/>